<evidence type="ECO:0000313" key="2">
    <source>
        <dbReference type="Proteomes" id="UP000247772"/>
    </source>
</evidence>
<organism evidence="1 2">
    <name type="scientific">Paraburkholderia silvatlantica</name>
    <dbReference type="NCBI Taxonomy" id="321895"/>
    <lineage>
        <taxon>Bacteria</taxon>
        <taxon>Pseudomonadati</taxon>
        <taxon>Pseudomonadota</taxon>
        <taxon>Betaproteobacteria</taxon>
        <taxon>Burkholderiales</taxon>
        <taxon>Burkholderiaceae</taxon>
        <taxon>Paraburkholderia</taxon>
    </lineage>
</organism>
<dbReference type="Pfam" id="PF21810">
    <property type="entry name" value="DUF6880"/>
    <property type="match status" value="1"/>
</dbReference>
<protein>
    <submittedName>
        <fullName evidence="1">Uncharacterized protein</fullName>
    </submittedName>
</protein>
<sequence>MSKEENPIEAKALAAVGAERLATLLAEVAMTNPGMRRRLQFELSAQRDEDVAASVGQWINEFGEQTSFLDAQEVDETAEELDAMRVAIASTISRTAPKLAPQLMWQLFTLAGTIFERTTEEGWEVSCIFDQACSDLVDLSINAEVEPAIFAEKVVAAIVTNNYGEYRALIRAIASAQPRAPAYGSELKNSLQRLLDKPPGSKNSPNSEGRVLHLALLELDSLCAT</sequence>
<dbReference type="AlphaFoldDB" id="A0A2V4THU8"/>
<evidence type="ECO:0000313" key="1">
    <source>
        <dbReference type="EMBL" id="PYE13230.1"/>
    </source>
</evidence>
<gene>
    <name evidence="1" type="ORF">C7410_14845</name>
</gene>
<dbReference type="InterPro" id="IPR049245">
    <property type="entry name" value="DUF6880"/>
</dbReference>
<accession>A0A2V4THU8</accession>
<reference evidence="1 2" key="1">
    <citation type="submission" date="2018-06" db="EMBL/GenBank/DDBJ databases">
        <title>Genomic Encyclopedia of Type Strains, Phase IV (KMG-V): Genome sequencing to study the core and pangenomes of soil and plant-associated prokaryotes.</title>
        <authorList>
            <person name="Whitman W."/>
        </authorList>
    </citation>
    <scope>NUCLEOTIDE SEQUENCE [LARGE SCALE GENOMIC DNA]</scope>
    <source>
        <strain evidence="1 2">SRCL-318</strain>
    </source>
</reference>
<dbReference type="Proteomes" id="UP000247772">
    <property type="component" value="Unassembled WGS sequence"/>
</dbReference>
<dbReference type="RefSeq" id="WP_110857791.1">
    <property type="nucleotide sequence ID" value="NZ_QJSQ01000048.1"/>
</dbReference>
<proteinExistence type="predicted"/>
<comment type="caution">
    <text evidence="1">The sequence shown here is derived from an EMBL/GenBank/DDBJ whole genome shotgun (WGS) entry which is preliminary data.</text>
</comment>
<name>A0A2V4THU8_9BURK</name>
<dbReference type="EMBL" id="QJSQ01000048">
    <property type="protein sequence ID" value="PYE13230.1"/>
    <property type="molecule type" value="Genomic_DNA"/>
</dbReference>
<dbReference type="OrthoDB" id="9022293at2"/>